<dbReference type="RefSeq" id="WP_185134673.1">
    <property type="nucleotide sequence ID" value="NZ_JACJVR010000013.1"/>
</dbReference>
<reference evidence="2 3" key="1">
    <citation type="submission" date="2020-08" db="EMBL/GenBank/DDBJ databases">
        <title>Cohnella phylogeny.</title>
        <authorList>
            <person name="Dunlap C."/>
        </authorList>
    </citation>
    <scope>NUCLEOTIDE SEQUENCE [LARGE SCALE GENOMIC DNA]</scope>
    <source>
        <strain evidence="2 3">DSM 25239</strain>
    </source>
</reference>
<proteinExistence type="predicted"/>
<organism evidence="2 3">
    <name type="scientific">Cohnella xylanilytica</name>
    <dbReference type="NCBI Taxonomy" id="557555"/>
    <lineage>
        <taxon>Bacteria</taxon>
        <taxon>Bacillati</taxon>
        <taxon>Bacillota</taxon>
        <taxon>Bacilli</taxon>
        <taxon>Bacillales</taxon>
        <taxon>Paenibacillaceae</taxon>
        <taxon>Cohnella</taxon>
    </lineage>
</organism>
<dbReference type="Pfam" id="PF13649">
    <property type="entry name" value="Methyltransf_25"/>
    <property type="match status" value="1"/>
</dbReference>
<keyword evidence="2" id="KW-0808">Transferase</keyword>
<accession>A0A841TXP7</accession>
<dbReference type="CDD" id="cd02440">
    <property type="entry name" value="AdoMet_MTases"/>
    <property type="match status" value="1"/>
</dbReference>
<dbReference type="GO" id="GO:0032259">
    <property type="term" value="P:methylation"/>
    <property type="evidence" value="ECO:0007669"/>
    <property type="project" value="UniProtKB-KW"/>
</dbReference>
<dbReference type="Proteomes" id="UP000553776">
    <property type="component" value="Unassembled WGS sequence"/>
</dbReference>
<evidence type="ECO:0000313" key="2">
    <source>
        <dbReference type="EMBL" id="MBB6690640.1"/>
    </source>
</evidence>
<feature type="domain" description="Methyltransferase" evidence="1">
    <location>
        <begin position="64"/>
        <end position="155"/>
    </location>
</feature>
<dbReference type="InterPro" id="IPR041698">
    <property type="entry name" value="Methyltransf_25"/>
</dbReference>
<dbReference type="SUPFAM" id="SSF53335">
    <property type="entry name" value="S-adenosyl-L-methionine-dependent methyltransferases"/>
    <property type="match status" value="1"/>
</dbReference>
<comment type="caution">
    <text evidence="2">The sequence shown here is derived from an EMBL/GenBank/DDBJ whole genome shotgun (WGS) entry which is preliminary data.</text>
</comment>
<dbReference type="InterPro" id="IPR029063">
    <property type="entry name" value="SAM-dependent_MTases_sf"/>
</dbReference>
<dbReference type="Gene3D" id="3.40.50.150">
    <property type="entry name" value="Vaccinia Virus protein VP39"/>
    <property type="match status" value="1"/>
</dbReference>
<name>A0A841TXP7_9BACL</name>
<dbReference type="GO" id="GO:0008168">
    <property type="term" value="F:methyltransferase activity"/>
    <property type="evidence" value="ECO:0007669"/>
    <property type="project" value="UniProtKB-KW"/>
</dbReference>
<evidence type="ECO:0000259" key="1">
    <source>
        <dbReference type="Pfam" id="PF13649"/>
    </source>
</evidence>
<protein>
    <submittedName>
        <fullName evidence="2">Methyltransferase domain-containing protein</fullName>
    </submittedName>
</protein>
<keyword evidence="2" id="KW-0489">Methyltransferase</keyword>
<sequence>MGNRLRTRAREPELMDDFARGGEELREALRHLRLLNRVFGASGPALYGVKRLWKEAGRPGDWTVLDVGAGSGDVNRALLRWADREGVRLGLVLMDKTEEACEEARSLFRGESRIEVRRGDLFELPPRCADVVTASQLAHHFSDEELPSVLTRLLEASRIGAVLADIHRHWLAWLAVSLATRVLSRNRYIRHDGPLSVAKGFRREDWARLGAGTGGTVALDVSWRPLFRYAAVARLCGQGGCGGDLGGGR</sequence>
<gene>
    <name evidence="2" type="ORF">H7B90_04405</name>
</gene>
<evidence type="ECO:0000313" key="3">
    <source>
        <dbReference type="Proteomes" id="UP000553776"/>
    </source>
</evidence>
<dbReference type="EMBL" id="JACJVR010000013">
    <property type="protein sequence ID" value="MBB6690640.1"/>
    <property type="molecule type" value="Genomic_DNA"/>
</dbReference>
<dbReference type="AlphaFoldDB" id="A0A841TXP7"/>
<keyword evidence="3" id="KW-1185">Reference proteome</keyword>